<keyword evidence="3" id="KW-1185">Reference proteome</keyword>
<dbReference type="AlphaFoldDB" id="A0A4Q9FXM5"/>
<dbReference type="RefSeq" id="WP_130992271.1">
    <property type="nucleotide sequence ID" value="NZ_SISK01000020.1"/>
</dbReference>
<dbReference type="OrthoDB" id="9792093at2"/>
<comment type="caution">
    <text evidence="2">The sequence shown here is derived from an EMBL/GenBank/DDBJ whole genome shotgun (WGS) entry which is preliminary data.</text>
</comment>
<accession>A0A4Q9FXM5</accession>
<protein>
    <submittedName>
        <fullName evidence="2">Uncharacterized protein</fullName>
    </submittedName>
</protein>
<evidence type="ECO:0000313" key="3">
    <source>
        <dbReference type="Proteomes" id="UP000293520"/>
    </source>
</evidence>
<sequence>MTKLADLKQRLLKNPEVRKAYAKDDAEFSLIKGFSSRAARTRKTQHKGRSADGMVMPEADAPGNLSK</sequence>
<dbReference type="Proteomes" id="UP000293520">
    <property type="component" value="Unassembled WGS sequence"/>
</dbReference>
<dbReference type="EMBL" id="SISK01000020">
    <property type="protein sequence ID" value="TBN36018.1"/>
    <property type="molecule type" value="Genomic_DNA"/>
</dbReference>
<proteinExistence type="predicted"/>
<evidence type="ECO:0000313" key="2">
    <source>
        <dbReference type="EMBL" id="TBN36018.1"/>
    </source>
</evidence>
<evidence type="ECO:0000256" key="1">
    <source>
        <dbReference type="SAM" id="MobiDB-lite"/>
    </source>
</evidence>
<feature type="compositionally biased region" description="Basic residues" evidence="1">
    <location>
        <begin position="39"/>
        <end position="48"/>
    </location>
</feature>
<feature type="region of interest" description="Disordered" evidence="1">
    <location>
        <begin position="34"/>
        <end position="67"/>
    </location>
</feature>
<gene>
    <name evidence="2" type="ORF">EYE42_15760</name>
</gene>
<reference evidence="2 3" key="1">
    <citation type="submission" date="2019-02" db="EMBL/GenBank/DDBJ databases">
        <title>Paracoccus subflavus sp. nov., isolated from marine sediment of the Pacific Ocean.</title>
        <authorList>
            <person name="Zhang G."/>
        </authorList>
    </citation>
    <scope>NUCLEOTIDE SEQUENCE [LARGE SCALE GENOMIC DNA]</scope>
    <source>
        <strain evidence="2 3">GY0581</strain>
    </source>
</reference>
<organism evidence="2 3">
    <name type="scientific">Paracoccus subflavus</name>
    <dbReference type="NCBI Taxonomy" id="2528244"/>
    <lineage>
        <taxon>Bacteria</taxon>
        <taxon>Pseudomonadati</taxon>
        <taxon>Pseudomonadota</taxon>
        <taxon>Alphaproteobacteria</taxon>
        <taxon>Rhodobacterales</taxon>
        <taxon>Paracoccaceae</taxon>
        <taxon>Paracoccus</taxon>
    </lineage>
</organism>
<name>A0A4Q9FXM5_9RHOB</name>